<dbReference type="FunFam" id="2.60.40.790:FF:000001">
    <property type="entry name" value="Nuclear migration protein nudC"/>
    <property type="match status" value="1"/>
</dbReference>
<dbReference type="PANTHER" id="PTHR12356">
    <property type="entry name" value="NUCLEAR MOVEMENT PROTEIN NUDC"/>
    <property type="match status" value="1"/>
</dbReference>
<evidence type="ECO:0000313" key="7">
    <source>
        <dbReference type="Proteomes" id="UP000187455"/>
    </source>
</evidence>
<dbReference type="InterPro" id="IPR037898">
    <property type="entry name" value="NudC_fam"/>
</dbReference>
<dbReference type="STRING" id="133383.A0A1R0H7Q2"/>
<evidence type="ECO:0000256" key="4">
    <source>
        <dbReference type="ARBA" id="ARBA00068398"/>
    </source>
</evidence>
<dbReference type="GO" id="GO:0006457">
    <property type="term" value="P:protein folding"/>
    <property type="evidence" value="ECO:0007669"/>
    <property type="project" value="TreeGrafter"/>
</dbReference>
<dbReference type="OrthoDB" id="416217at2759"/>
<comment type="caution">
    <text evidence="6">The sequence shown here is derived from an EMBL/GenBank/DDBJ whole genome shotgun (WGS) entry which is preliminary data.</text>
</comment>
<accession>A0A1R0H7Q2</accession>
<proteinExistence type="predicted"/>
<dbReference type="GO" id="GO:0005737">
    <property type="term" value="C:cytoplasm"/>
    <property type="evidence" value="ECO:0007669"/>
    <property type="project" value="UniProtKB-SubCell"/>
</dbReference>
<protein>
    <recommendedName>
        <fullName evidence="4">Nuclear movement protein nudC</fullName>
    </recommendedName>
</protein>
<gene>
    <name evidence="6" type="ORF">AYI68_g603</name>
</gene>
<dbReference type="PANTHER" id="PTHR12356:SF3">
    <property type="entry name" value="NUCLEAR MIGRATION PROTEIN NUDC"/>
    <property type="match status" value="1"/>
</dbReference>
<dbReference type="PROSITE" id="PS51203">
    <property type="entry name" value="CS"/>
    <property type="match status" value="1"/>
</dbReference>
<evidence type="ECO:0000259" key="5">
    <source>
        <dbReference type="PROSITE" id="PS51203"/>
    </source>
</evidence>
<organism evidence="6 7">
    <name type="scientific">Smittium mucronatum</name>
    <dbReference type="NCBI Taxonomy" id="133383"/>
    <lineage>
        <taxon>Eukaryota</taxon>
        <taxon>Fungi</taxon>
        <taxon>Fungi incertae sedis</taxon>
        <taxon>Zoopagomycota</taxon>
        <taxon>Kickxellomycotina</taxon>
        <taxon>Harpellomycetes</taxon>
        <taxon>Harpellales</taxon>
        <taxon>Legeriomycetaceae</taxon>
        <taxon>Smittium</taxon>
    </lineage>
</organism>
<feature type="domain" description="CS" evidence="5">
    <location>
        <begin position="6"/>
        <end position="101"/>
    </location>
</feature>
<comment type="subcellular location">
    <subcellularLocation>
        <location evidence="1">Cytoplasm</location>
    </subcellularLocation>
</comment>
<evidence type="ECO:0000256" key="3">
    <source>
        <dbReference type="ARBA" id="ARBA00059400"/>
    </source>
</evidence>
<dbReference type="EMBL" id="LSSL01000188">
    <property type="protein sequence ID" value="OLY85210.1"/>
    <property type="molecule type" value="Genomic_DNA"/>
</dbReference>
<reference evidence="6 7" key="1">
    <citation type="journal article" date="2016" name="Mol. Biol. Evol.">
        <title>Genome-Wide Survey of Gut Fungi (Harpellales) Reveals the First Horizontally Transferred Ubiquitin Gene from a Mosquito Host.</title>
        <authorList>
            <person name="Wang Y."/>
            <person name="White M.M."/>
            <person name="Kvist S."/>
            <person name="Moncalvo J.M."/>
        </authorList>
    </citation>
    <scope>NUCLEOTIDE SEQUENCE [LARGE SCALE GENOMIC DNA]</scope>
    <source>
        <strain evidence="6 7">ALG-7-W6</strain>
    </source>
</reference>
<dbReference type="CDD" id="cd06467">
    <property type="entry name" value="p23_NUDC_like"/>
    <property type="match status" value="1"/>
</dbReference>
<keyword evidence="2" id="KW-0963">Cytoplasm</keyword>
<dbReference type="Gene3D" id="2.60.40.790">
    <property type="match status" value="1"/>
</dbReference>
<dbReference type="AlphaFoldDB" id="A0A1R0H7Q2"/>
<evidence type="ECO:0000256" key="2">
    <source>
        <dbReference type="ARBA" id="ARBA00022490"/>
    </source>
</evidence>
<dbReference type="InterPro" id="IPR007052">
    <property type="entry name" value="CS_dom"/>
</dbReference>
<dbReference type="SUPFAM" id="SSF49764">
    <property type="entry name" value="HSP20-like chaperones"/>
    <property type="match status" value="1"/>
</dbReference>
<evidence type="ECO:0000256" key="1">
    <source>
        <dbReference type="ARBA" id="ARBA00004496"/>
    </source>
</evidence>
<dbReference type="GO" id="GO:0051082">
    <property type="term" value="F:unfolded protein binding"/>
    <property type="evidence" value="ECO:0007669"/>
    <property type="project" value="TreeGrafter"/>
</dbReference>
<dbReference type="Proteomes" id="UP000187455">
    <property type="component" value="Unassembled WGS sequence"/>
</dbReference>
<evidence type="ECO:0000313" key="6">
    <source>
        <dbReference type="EMBL" id="OLY85210.1"/>
    </source>
</evidence>
<keyword evidence="7" id="KW-1185">Reference proteome</keyword>
<comment type="function">
    <text evidence="3">Required for nuclear movement. May interact between microtubules and nuclei and/or may be involved in the generation of force used to move nuclei during interphase.</text>
</comment>
<name>A0A1R0H7Q2_9FUNG</name>
<dbReference type="InterPro" id="IPR008978">
    <property type="entry name" value="HSP20-like_chaperone"/>
</dbReference>
<sequence length="176" mass="19902">MNNTGGKEETYEWTQTLADVDIIVPLPVGTKSKDLSIIIKPNSLSAILKQSQFTFIDGKLKESIVSDDSTWSISTSSSLNQPILEIHLEKQNKMQWWPCVVEGSKEIDVSKIEPENSNLSDLPTETRAMVEKMMFDQRQKAAGKPTSDQLKKQEMLNKFKQAHPELDFSNAKIDME</sequence>
<dbReference type="Pfam" id="PF04969">
    <property type="entry name" value="CS"/>
    <property type="match status" value="1"/>
</dbReference>